<dbReference type="GO" id="GO:0016705">
    <property type="term" value="F:oxidoreductase activity, acting on paired donors, with incorporation or reduction of molecular oxygen"/>
    <property type="evidence" value="ECO:0007669"/>
    <property type="project" value="InterPro"/>
</dbReference>
<evidence type="ECO:0000259" key="2">
    <source>
        <dbReference type="Pfam" id="PF00296"/>
    </source>
</evidence>
<accession>A0A543JQF2</accession>
<dbReference type="InterPro" id="IPR011251">
    <property type="entry name" value="Luciferase-like_dom"/>
</dbReference>
<dbReference type="PANTHER" id="PTHR43244:SF1">
    <property type="entry name" value="5,10-METHYLENETETRAHYDROMETHANOPTERIN REDUCTASE"/>
    <property type="match status" value="1"/>
</dbReference>
<evidence type="ECO:0000313" key="4">
    <source>
        <dbReference type="Proteomes" id="UP000316628"/>
    </source>
</evidence>
<name>A0A543JQF2_9PSEU</name>
<organism evidence="3 4">
    <name type="scientific">Saccharothrix saharensis</name>
    <dbReference type="NCBI Taxonomy" id="571190"/>
    <lineage>
        <taxon>Bacteria</taxon>
        <taxon>Bacillati</taxon>
        <taxon>Actinomycetota</taxon>
        <taxon>Actinomycetes</taxon>
        <taxon>Pseudonocardiales</taxon>
        <taxon>Pseudonocardiaceae</taxon>
        <taxon>Saccharothrix</taxon>
    </lineage>
</organism>
<keyword evidence="1" id="KW-0560">Oxidoreductase</keyword>
<protein>
    <submittedName>
        <fullName evidence="3">Putative F420-dependent oxidoreductase</fullName>
    </submittedName>
</protein>
<reference evidence="3 4" key="1">
    <citation type="submission" date="2019-06" db="EMBL/GenBank/DDBJ databases">
        <title>Sequencing the genomes of 1000 actinobacteria strains.</title>
        <authorList>
            <person name="Klenk H.-P."/>
        </authorList>
    </citation>
    <scope>NUCLEOTIDE SEQUENCE [LARGE SCALE GENOMIC DNA]</scope>
    <source>
        <strain evidence="3 4">DSM 45456</strain>
    </source>
</reference>
<dbReference type="RefSeq" id="WP_141983164.1">
    <property type="nucleotide sequence ID" value="NZ_VFPP01000001.1"/>
</dbReference>
<dbReference type="Gene3D" id="3.20.20.30">
    <property type="entry name" value="Luciferase-like domain"/>
    <property type="match status" value="1"/>
</dbReference>
<dbReference type="PANTHER" id="PTHR43244">
    <property type="match status" value="1"/>
</dbReference>
<dbReference type="SUPFAM" id="SSF51679">
    <property type="entry name" value="Bacterial luciferase-like"/>
    <property type="match status" value="1"/>
</dbReference>
<evidence type="ECO:0000256" key="1">
    <source>
        <dbReference type="ARBA" id="ARBA00023002"/>
    </source>
</evidence>
<dbReference type="InterPro" id="IPR019921">
    <property type="entry name" value="Lucif-like_OxRdtase_Rv2161c"/>
</dbReference>
<dbReference type="InterPro" id="IPR050564">
    <property type="entry name" value="F420-G6PD/mer"/>
</dbReference>
<dbReference type="Pfam" id="PF00296">
    <property type="entry name" value="Bac_luciferase"/>
    <property type="match status" value="1"/>
</dbReference>
<evidence type="ECO:0000313" key="3">
    <source>
        <dbReference type="EMBL" id="TQM85069.1"/>
    </source>
</evidence>
<dbReference type="EMBL" id="VFPP01000001">
    <property type="protein sequence ID" value="TQM85069.1"/>
    <property type="molecule type" value="Genomic_DNA"/>
</dbReference>
<dbReference type="Proteomes" id="UP000316628">
    <property type="component" value="Unassembled WGS sequence"/>
</dbReference>
<dbReference type="OrthoDB" id="3206024at2"/>
<dbReference type="NCBIfam" id="TIGR03619">
    <property type="entry name" value="F420_Rv2161c"/>
    <property type="match status" value="1"/>
</dbReference>
<comment type="caution">
    <text evidence="3">The sequence shown here is derived from an EMBL/GenBank/DDBJ whole genome shotgun (WGS) entry which is preliminary data.</text>
</comment>
<keyword evidence="4" id="KW-1185">Reference proteome</keyword>
<dbReference type="AlphaFoldDB" id="A0A543JQF2"/>
<gene>
    <name evidence="3" type="ORF">FHX81_7538</name>
</gene>
<sequence>MKFGVFSMNSDEGLDPLELAREAEGLGLESAFVPDHSHVPVRRSIRFGTGNEQTVNIAERKDLSEGFEEAGSDMPRDFYRNREQFVTLTAMAAVTSTLRIGTGICLVVQRDPIWLAKQVATLDRLSNGRMIFGVGIGSPWNHEEIRNHGVEYRKRMSVMAERMEAMRLIWTEEKAEYHGKYVDFDPIYSWPKPVQQPAPPVFVGGDGPTVLDRVLAFGDGWMPGHHADPGLFKARVAELRERAAAAGRGPMEITVFLAHLDKLDDYHEAGVDRIVVMLPTGVERKFLKDVADAMYSSTS</sequence>
<dbReference type="InterPro" id="IPR036661">
    <property type="entry name" value="Luciferase-like_sf"/>
</dbReference>
<feature type="domain" description="Luciferase-like" evidence="2">
    <location>
        <begin position="17"/>
        <end position="258"/>
    </location>
</feature>
<proteinExistence type="predicted"/>